<evidence type="ECO:0000313" key="1">
    <source>
        <dbReference type="EMBL" id="RWT15374.1"/>
    </source>
</evidence>
<reference evidence="1 2" key="1">
    <citation type="submission" date="2018-06" db="EMBL/GenBank/DDBJ databases">
        <title>Carbapenemase-producing Enterobacteriaceae present in wastewater treatment plant effluent and nearby surface waters in the US.</title>
        <authorList>
            <person name="Mathys D.A."/>
            <person name="Mollenkopf D.F."/>
            <person name="Feicht S.M."/>
            <person name="Adams R.J."/>
            <person name="Albers A.L."/>
            <person name="Stuever D.M."/>
            <person name="Daniels J.B."/>
            <person name="Wittum T.E."/>
        </authorList>
    </citation>
    <scope>NUCLEOTIDE SEQUENCE [LARGE SCALE GENOMIC DNA]</scope>
    <source>
        <strain evidence="1 2">GEO_47_Down_B</strain>
    </source>
</reference>
<evidence type="ECO:0000313" key="2">
    <source>
        <dbReference type="Proteomes" id="UP000288843"/>
    </source>
</evidence>
<comment type="caution">
    <text evidence="1">The sequence shown here is derived from an EMBL/GenBank/DDBJ whole genome shotgun (WGS) entry which is preliminary data.</text>
</comment>
<dbReference type="EMBL" id="QKOX01000048">
    <property type="protein sequence ID" value="RWT15374.1"/>
    <property type="molecule type" value="Genomic_DNA"/>
</dbReference>
<proteinExistence type="predicted"/>
<dbReference type="RefSeq" id="WP_128320334.1">
    <property type="nucleotide sequence ID" value="NZ_JAUBKS010000068.1"/>
</dbReference>
<sequence>MGDEKINKNQLDSRKLIYTKQGERWLSQFDALDQETAKLLLNSLTLVSHTEFRRNLEALILDVSTKIAGPVALYAVRELKKKHDKGQLFSSHVVPFFDQVIKSNNGKM</sequence>
<organism evidence="1 2">
    <name type="scientific">Raoultella planticola</name>
    <name type="common">Klebsiella planticola</name>
    <dbReference type="NCBI Taxonomy" id="575"/>
    <lineage>
        <taxon>Bacteria</taxon>
        <taxon>Pseudomonadati</taxon>
        <taxon>Pseudomonadota</taxon>
        <taxon>Gammaproteobacteria</taxon>
        <taxon>Enterobacterales</taxon>
        <taxon>Enterobacteriaceae</taxon>
        <taxon>Klebsiella/Raoultella group</taxon>
        <taxon>Raoultella</taxon>
    </lineage>
</organism>
<dbReference type="Proteomes" id="UP000288843">
    <property type="component" value="Unassembled WGS sequence"/>
</dbReference>
<dbReference type="AlphaFoldDB" id="A0A443VEP3"/>
<name>A0A443VEP3_RAOPL</name>
<gene>
    <name evidence="1" type="ORF">DN603_27850</name>
</gene>
<protein>
    <submittedName>
        <fullName evidence="1">Uncharacterized protein</fullName>
    </submittedName>
</protein>
<accession>A0A443VEP3</accession>